<proteinExistence type="predicted"/>
<name>A0AAN6JL46_9BASI</name>
<sequence>MTFARFADHHPNLEDLRIIADGAERDLAITTTFPMLKRCAITQMEAGRMYHFLSRNGSLLVDLFLPPEMENSDLDELEIYHFSSEALLFPQPSHSTRTLEKTDIWARSDDIREENILFDHTKSPPQL</sequence>
<accession>A0AAN6JL46</accession>
<evidence type="ECO:0000313" key="1">
    <source>
        <dbReference type="EMBL" id="KAK0531827.1"/>
    </source>
</evidence>
<keyword evidence="2" id="KW-1185">Reference proteome</keyword>
<organism evidence="1 2">
    <name type="scientific">Tilletia horrida</name>
    <dbReference type="NCBI Taxonomy" id="155126"/>
    <lineage>
        <taxon>Eukaryota</taxon>
        <taxon>Fungi</taxon>
        <taxon>Dikarya</taxon>
        <taxon>Basidiomycota</taxon>
        <taxon>Ustilaginomycotina</taxon>
        <taxon>Exobasidiomycetes</taxon>
        <taxon>Tilletiales</taxon>
        <taxon>Tilletiaceae</taxon>
        <taxon>Tilletia</taxon>
    </lineage>
</organism>
<dbReference type="EMBL" id="JAPDMQ010000175">
    <property type="protein sequence ID" value="KAK0531827.1"/>
    <property type="molecule type" value="Genomic_DNA"/>
</dbReference>
<comment type="caution">
    <text evidence="1">The sequence shown here is derived from an EMBL/GenBank/DDBJ whole genome shotgun (WGS) entry which is preliminary data.</text>
</comment>
<reference evidence="1" key="1">
    <citation type="journal article" date="2023" name="PhytoFront">
        <title>Draft Genome Resources of Seven Strains of Tilletia horrida, Causal Agent of Kernel Smut of Rice.</title>
        <authorList>
            <person name="Khanal S."/>
            <person name="Antony Babu S."/>
            <person name="Zhou X.G."/>
        </authorList>
    </citation>
    <scope>NUCLEOTIDE SEQUENCE</scope>
    <source>
        <strain evidence="1">TX3</strain>
    </source>
</reference>
<gene>
    <name evidence="1" type="ORF">OC842_003487</name>
</gene>
<protein>
    <submittedName>
        <fullName evidence="1">Uncharacterized protein</fullName>
    </submittedName>
</protein>
<dbReference type="Proteomes" id="UP001176521">
    <property type="component" value="Unassembled WGS sequence"/>
</dbReference>
<dbReference type="AlphaFoldDB" id="A0AAN6JL46"/>
<evidence type="ECO:0000313" key="2">
    <source>
        <dbReference type="Proteomes" id="UP001176521"/>
    </source>
</evidence>